<dbReference type="CDD" id="cd03884">
    <property type="entry name" value="M20_bAS"/>
    <property type="match status" value="1"/>
</dbReference>
<feature type="domain" description="Peptidase M20 dimerisation" evidence="3">
    <location>
        <begin position="215"/>
        <end position="311"/>
    </location>
</feature>
<dbReference type="InterPro" id="IPR010158">
    <property type="entry name" value="Amidase_Cbmase"/>
</dbReference>
<dbReference type="PANTHER" id="PTHR32494:SF5">
    <property type="entry name" value="ALLANTOATE AMIDOHYDROLASE"/>
    <property type="match status" value="1"/>
</dbReference>
<accession>A0ABS0S772</accession>
<dbReference type="PIRSF" id="PIRSF001235">
    <property type="entry name" value="Amidase_carbamoylase"/>
    <property type="match status" value="1"/>
</dbReference>
<dbReference type="Pfam" id="PF01546">
    <property type="entry name" value="Peptidase_M20"/>
    <property type="match status" value="1"/>
</dbReference>
<evidence type="ECO:0000259" key="3">
    <source>
        <dbReference type="Pfam" id="PF07687"/>
    </source>
</evidence>
<dbReference type="PANTHER" id="PTHR32494">
    <property type="entry name" value="ALLANTOATE DEIMINASE-RELATED"/>
    <property type="match status" value="1"/>
</dbReference>
<dbReference type="RefSeq" id="WP_198473075.1">
    <property type="nucleotide sequence ID" value="NZ_JADGMQ010000001.1"/>
</dbReference>
<name>A0ABS0S772_9HYPH</name>
<dbReference type="SUPFAM" id="SSF55031">
    <property type="entry name" value="Bacterial exopeptidase dimerisation domain"/>
    <property type="match status" value="1"/>
</dbReference>
<gene>
    <name evidence="4" type="ORF">IOD40_00095</name>
</gene>
<dbReference type="GO" id="GO:0016787">
    <property type="term" value="F:hydrolase activity"/>
    <property type="evidence" value="ECO:0007669"/>
    <property type="project" value="UniProtKB-KW"/>
</dbReference>
<dbReference type="InterPro" id="IPR036264">
    <property type="entry name" value="Bact_exopeptidase_dim_dom"/>
</dbReference>
<evidence type="ECO:0000313" key="4">
    <source>
        <dbReference type="EMBL" id="MBI1619066.1"/>
    </source>
</evidence>
<dbReference type="InterPro" id="IPR002933">
    <property type="entry name" value="Peptidase_M20"/>
</dbReference>
<dbReference type="SUPFAM" id="SSF53187">
    <property type="entry name" value="Zn-dependent exopeptidases"/>
    <property type="match status" value="1"/>
</dbReference>
<protein>
    <submittedName>
        <fullName evidence="4">Zn-dependent hydrolase</fullName>
    </submittedName>
</protein>
<dbReference type="EMBL" id="JADGMQ010000001">
    <property type="protein sequence ID" value="MBI1619066.1"/>
    <property type="molecule type" value="Genomic_DNA"/>
</dbReference>
<evidence type="ECO:0000256" key="1">
    <source>
        <dbReference type="ARBA" id="ARBA00006153"/>
    </source>
</evidence>
<organism evidence="4 5">
    <name type="scientific">Aquamicrobium zhengzhouense</name>
    <dbReference type="NCBI Taxonomy" id="2781738"/>
    <lineage>
        <taxon>Bacteria</taxon>
        <taxon>Pseudomonadati</taxon>
        <taxon>Pseudomonadota</taxon>
        <taxon>Alphaproteobacteria</taxon>
        <taxon>Hyphomicrobiales</taxon>
        <taxon>Phyllobacteriaceae</taxon>
        <taxon>Aquamicrobium</taxon>
    </lineage>
</organism>
<dbReference type="Gene3D" id="3.40.630.10">
    <property type="entry name" value="Zn peptidases"/>
    <property type="match status" value="1"/>
</dbReference>
<evidence type="ECO:0000256" key="2">
    <source>
        <dbReference type="ARBA" id="ARBA00022801"/>
    </source>
</evidence>
<keyword evidence="5" id="KW-1185">Reference proteome</keyword>
<dbReference type="NCBIfam" id="TIGR01879">
    <property type="entry name" value="hydantase"/>
    <property type="match status" value="1"/>
</dbReference>
<sequence length="416" mass="45114">MAAPGENLRINPDRLWDSLMQMAQVGPGIAGGNNRQTLTDGDGEGRHLFKKWCDEAGLSMGVDKMGNMFARREGTDPSLPPVYVGSHLDTQPTGGKYDGVLGVLGGLEVVRTLNDLGIKTRHPIVVSNWTNEEGTRFAPAMLASGVFAGIHELDWAYDRVDAAGKRFGDELERIGWKGDEEVGNRPMKAFFELHIEQGPILEDEGIDIGVVTHGQGLWWLEVTLTGNAAHTGSTPMPKRRNAGLGLARVTELVHEVAMDYQPEAVGAIGHIEVYPNSRNVIPGEVVFTIDIRSPNADVLDEMRARIEHGIANICDALDISFDIEPVGHFEPVTFDEGCVTAIRNAADRLGYSHRNIVSGAGHDACWINRVAPTAMVMCPCVDGLSHNEAEEISKEWAAAGADVLFHAVVETAEIVE</sequence>
<keyword evidence="2 4" id="KW-0378">Hydrolase</keyword>
<comment type="similarity">
    <text evidence="1">Belongs to the peptidase M20 family.</text>
</comment>
<dbReference type="InterPro" id="IPR011650">
    <property type="entry name" value="Peptidase_M20_dimer"/>
</dbReference>
<dbReference type="Proteomes" id="UP000601789">
    <property type="component" value="Unassembled WGS sequence"/>
</dbReference>
<dbReference type="NCBIfam" id="NF006769">
    <property type="entry name" value="PRK09290.1-3"/>
    <property type="match status" value="1"/>
</dbReference>
<reference evidence="4 5" key="1">
    <citation type="submission" date="2020-10" db="EMBL/GenBank/DDBJ databases">
        <title>Aquamicrobium zhengzhouensis sp. nov., a exopolysaccharide producing bacterium isolated from farmland soil.</title>
        <authorList>
            <person name="Wang X."/>
        </authorList>
    </citation>
    <scope>NUCLEOTIDE SEQUENCE [LARGE SCALE GENOMIC DNA]</scope>
    <source>
        <strain evidence="5">cd-1</strain>
    </source>
</reference>
<proteinExistence type="inferred from homology"/>
<dbReference type="NCBIfam" id="NF009527">
    <property type="entry name" value="PRK12891.1"/>
    <property type="match status" value="1"/>
</dbReference>
<evidence type="ECO:0000313" key="5">
    <source>
        <dbReference type="Proteomes" id="UP000601789"/>
    </source>
</evidence>
<dbReference type="Pfam" id="PF07687">
    <property type="entry name" value="M20_dimer"/>
    <property type="match status" value="1"/>
</dbReference>
<dbReference type="Gene3D" id="3.30.70.360">
    <property type="match status" value="1"/>
</dbReference>
<comment type="caution">
    <text evidence="4">The sequence shown here is derived from an EMBL/GenBank/DDBJ whole genome shotgun (WGS) entry which is preliminary data.</text>
</comment>